<feature type="compositionally biased region" description="Low complexity" evidence="1">
    <location>
        <begin position="309"/>
        <end position="319"/>
    </location>
</feature>
<comment type="caution">
    <text evidence="2">The sequence shown here is derived from an EMBL/GenBank/DDBJ whole genome shotgun (WGS) entry which is preliminary data.</text>
</comment>
<evidence type="ECO:0000256" key="1">
    <source>
        <dbReference type="SAM" id="MobiDB-lite"/>
    </source>
</evidence>
<proteinExistence type="predicted"/>
<gene>
    <name evidence="2" type="ORF">FHL15_006511</name>
</gene>
<protein>
    <submittedName>
        <fullName evidence="2">Uncharacterized protein</fullName>
    </submittedName>
</protein>
<reference evidence="3" key="1">
    <citation type="submission" date="2019-06" db="EMBL/GenBank/DDBJ databases">
        <title>Draft genome sequence of the griseofulvin-producing fungus Xylaria cubensis strain G536.</title>
        <authorList>
            <person name="Mead M.E."/>
            <person name="Raja H.A."/>
            <person name="Steenwyk J.L."/>
            <person name="Knowles S.L."/>
            <person name="Oberlies N.H."/>
            <person name="Rokas A."/>
        </authorList>
    </citation>
    <scope>NUCLEOTIDE SEQUENCE [LARGE SCALE GENOMIC DNA]</scope>
    <source>
        <strain evidence="3">G536</strain>
    </source>
</reference>
<dbReference type="Gene3D" id="3.40.50.1240">
    <property type="entry name" value="Phosphoglycerate mutase-like"/>
    <property type="match status" value="1"/>
</dbReference>
<feature type="region of interest" description="Disordered" evidence="1">
    <location>
        <begin position="203"/>
        <end position="272"/>
    </location>
</feature>
<dbReference type="InterPro" id="IPR013078">
    <property type="entry name" value="His_Pase_superF_clade-1"/>
</dbReference>
<feature type="region of interest" description="Disordered" evidence="1">
    <location>
        <begin position="309"/>
        <end position="371"/>
    </location>
</feature>
<keyword evidence="3" id="KW-1185">Reference proteome</keyword>
<evidence type="ECO:0000313" key="3">
    <source>
        <dbReference type="Proteomes" id="UP000319160"/>
    </source>
</evidence>
<name>A0A553HXA8_9PEZI</name>
<dbReference type="OrthoDB" id="496981at2759"/>
<feature type="compositionally biased region" description="Polar residues" evidence="1">
    <location>
        <begin position="209"/>
        <end position="224"/>
    </location>
</feature>
<dbReference type="AlphaFoldDB" id="A0A553HXA8"/>
<accession>A0A553HXA8</accession>
<feature type="compositionally biased region" description="Polar residues" evidence="1">
    <location>
        <begin position="248"/>
        <end position="270"/>
    </location>
</feature>
<dbReference type="InterPro" id="IPR029033">
    <property type="entry name" value="His_PPase_superfam"/>
</dbReference>
<dbReference type="EMBL" id="VFLP01000035">
    <property type="protein sequence ID" value="TRX92584.1"/>
    <property type="molecule type" value="Genomic_DNA"/>
</dbReference>
<dbReference type="Proteomes" id="UP000319160">
    <property type="component" value="Unassembled WGS sequence"/>
</dbReference>
<dbReference type="Pfam" id="PF00300">
    <property type="entry name" value="His_Phos_1"/>
    <property type="match status" value="1"/>
</dbReference>
<dbReference type="SUPFAM" id="SSF53254">
    <property type="entry name" value="Phosphoglycerate mutase-like"/>
    <property type="match status" value="1"/>
</dbReference>
<evidence type="ECO:0000313" key="2">
    <source>
        <dbReference type="EMBL" id="TRX92584.1"/>
    </source>
</evidence>
<sequence>MPPTIHIVCEAESRSIAPDGSPLRDPSLSSIGMNQSRIIRDTFPYKNQVKVILSSPLRRAIQTAQIAFEPILAPGLQITLGQVLLGLHGTPEFTGSPWEDLREEFGLDVDLRGLQDGWWYQIINDAHHFNPSLAAERANQARLRIREVARTLGDDDHIVVITHRLFIGYLIGDVGDRFTDGEYRSYQFTDLYNENDNIAPLTMVDPPSAISSPGSNWSQATSVGGPNDQIAVSSSSNNSSSSSSSSNTPQISSPGGQNNPIGVSSNSGSICQLRGPRVPIAVSSNSGSSSHDSQITPSVRAANLIEITSNSSNHSQMSSPRGPRIPIIVSRNNSQSSSYAPTSDASNGSSGAPVSTGDWICRLRPSRRNNQ</sequence>
<dbReference type="SMART" id="SM00855">
    <property type="entry name" value="PGAM"/>
    <property type="match status" value="1"/>
</dbReference>
<organism evidence="2 3">
    <name type="scientific">Xylaria flabelliformis</name>
    <dbReference type="NCBI Taxonomy" id="2512241"/>
    <lineage>
        <taxon>Eukaryota</taxon>
        <taxon>Fungi</taxon>
        <taxon>Dikarya</taxon>
        <taxon>Ascomycota</taxon>
        <taxon>Pezizomycotina</taxon>
        <taxon>Sordariomycetes</taxon>
        <taxon>Xylariomycetidae</taxon>
        <taxon>Xylariales</taxon>
        <taxon>Xylariaceae</taxon>
        <taxon>Xylaria</taxon>
    </lineage>
</organism>
<feature type="compositionally biased region" description="Low complexity" evidence="1">
    <location>
        <begin position="233"/>
        <end position="247"/>
    </location>
</feature>
<feature type="compositionally biased region" description="Polar residues" evidence="1">
    <location>
        <begin position="330"/>
        <end position="353"/>
    </location>
</feature>